<name>A0A378QYE4_9GAMM</name>
<evidence type="ECO:0000313" key="1">
    <source>
        <dbReference type="EMBL" id="STZ04483.1"/>
    </source>
</evidence>
<evidence type="ECO:0000313" key="2">
    <source>
        <dbReference type="Proteomes" id="UP000254618"/>
    </source>
</evidence>
<proteinExistence type="predicted"/>
<accession>A0A378QYE4</accession>
<protein>
    <submittedName>
        <fullName evidence="1">Uncharacterized protein</fullName>
    </submittedName>
</protein>
<dbReference type="AlphaFoldDB" id="A0A378QYE4"/>
<gene>
    <name evidence="1" type="ORF">NCTC11012_02765</name>
</gene>
<dbReference type="Proteomes" id="UP000254618">
    <property type="component" value="Unassembled WGS sequence"/>
</dbReference>
<sequence>MDKKCFAYFGEKCMNVLFSHYLKGELNNLDEATKDAIDEFIFCVTNRGIKHLKGRNKSSVLPNPRTKKELKHAKFAQKYCLHHYHLGVPCYVKQANGDLTSEYILHYCHYDGVIVLVDISTHPPFDLPSVDKLTY</sequence>
<reference evidence="1 2" key="1">
    <citation type="submission" date="2018-06" db="EMBL/GenBank/DDBJ databases">
        <authorList>
            <consortium name="Pathogen Informatics"/>
            <person name="Doyle S."/>
        </authorList>
    </citation>
    <scope>NUCLEOTIDE SEQUENCE [LARGE SCALE GENOMIC DNA]</scope>
    <source>
        <strain evidence="1 2">NCTC11012</strain>
    </source>
</reference>
<organism evidence="1 2">
    <name type="scientific">Moraxella equi</name>
    <dbReference type="NCBI Taxonomy" id="60442"/>
    <lineage>
        <taxon>Bacteria</taxon>
        <taxon>Pseudomonadati</taxon>
        <taxon>Pseudomonadota</taxon>
        <taxon>Gammaproteobacteria</taxon>
        <taxon>Moraxellales</taxon>
        <taxon>Moraxellaceae</taxon>
        <taxon>Moraxella</taxon>
    </lineage>
</organism>
<dbReference type="EMBL" id="UGQF01000001">
    <property type="protein sequence ID" value="STZ04483.1"/>
    <property type="molecule type" value="Genomic_DNA"/>
</dbReference>